<dbReference type="Pfam" id="PF07715">
    <property type="entry name" value="Plug"/>
    <property type="match status" value="1"/>
</dbReference>
<dbReference type="Proteomes" id="UP000288259">
    <property type="component" value="Unassembled WGS sequence"/>
</dbReference>
<evidence type="ECO:0000256" key="4">
    <source>
        <dbReference type="ARBA" id="ARBA00022692"/>
    </source>
</evidence>
<keyword evidence="15" id="KW-0675">Receptor</keyword>
<evidence type="ECO:0000256" key="12">
    <source>
        <dbReference type="SAM" id="SignalP"/>
    </source>
</evidence>
<comment type="subcellular location">
    <subcellularLocation>
        <location evidence="1 9">Cell outer membrane</location>
        <topology evidence="1 9">Multi-pass membrane protein</topology>
    </subcellularLocation>
</comment>
<feature type="short sequence motif" description="TonB C-terminal box" evidence="10">
    <location>
        <begin position="943"/>
        <end position="960"/>
    </location>
</feature>
<keyword evidence="6 11" id="KW-0798">TonB box</keyword>
<dbReference type="InterPro" id="IPR037066">
    <property type="entry name" value="Plug_dom_sf"/>
</dbReference>
<dbReference type="Pfam" id="PF00593">
    <property type="entry name" value="TonB_dep_Rec_b-barrel"/>
    <property type="match status" value="1"/>
</dbReference>
<dbReference type="InterPro" id="IPR036942">
    <property type="entry name" value="Beta-barrel_TonB_sf"/>
</dbReference>
<evidence type="ECO:0000259" key="14">
    <source>
        <dbReference type="Pfam" id="PF07715"/>
    </source>
</evidence>
<evidence type="ECO:0000256" key="7">
    <source>
        <dbReference type="ARBA" id="ARBA00023136"/>
    </source>
</evidence>
<comment type="similarity">
    <text evidence="9 11">Belongs to the TonB-dependent receptor family.</text>
</comment>
<proteinExistence type="inferred from homology"/>
<keyword evidence="2 9" id="KW-0813">Transport</keyword>
<dbReference type="InterPro" id="IPR039426">
    <property type="entry name" value="TonB-dep_rcpt-like"/>
</dbReference>
<dbReference type="AlphaFoldDB" id="A0A432YLY1"/>
<keyword evidence="5 12" id="KW-0732">Signal</keyword>
<evidence type="ECO:0000256" key="8">
    <source>
        <dbReference type="ARBA" id="ARBA00023237"/>
    </source>
</evidence>
<evidence type="ECO:0000256" key="10">
    <source>
        <dbReference type="PROSITE-ProRule" id="PRU10144"/>
    </source>
</evidence>
<dbReference type="PROSITE" id="PS52016">
    <property type="entry name" value="TONB_DEPENDENT_REC_3"/>
    <property type="match status" value="1"/>
</dbReference>
<dbReference type="InterPro" id="IPR010917">
    <property type="entry name" value="TonB_rcpt_CS"/>
</dbReference>
<evidence type="ECO:0000313" key="16">
    <source>
        <dbReference type="Proteomes" id="UP000288259"/>
    </source>
</evidence>
<feature type="signal peptide" evidence="12">
    <location>
        <begin position="1"/>
        <end position="26"/>
    </location>
</feature>
<dbReference type="SUPFAM" id="SSF56935">
    <property type="entry name" value="Porins"/>
    <property type="match status" value="1"/>
</dbReference>
<dbReference type="Gene3D" id="2.170.130.10">
    <property type="entry name" value="TonB-dependent receptor, plug domain"/>
    <property type="match status" value="1"/>
</dbReference>
<organism evidence="15 16">
    <name type="scientific">Pseudidiomarina insulisalsae</name>
    <dbReference type="NCBI Taxonomy" id="575789"/>
    <lineage>
        <taxon>Bacteria</taxon>
        <taxon>Pseudomonadati</taxon>
        <taxon>Pseudomonadota</taxon>
        <taxon>Gammaproteobacteria</taxon>
        <taxon>Alteromonadales</taxon>
        <taxon>Idiomarinaceae</taxon>
        <taxon>Pseudidiomarina</taxon>
    </lineage>
</organism>
<dbReference type="InterPro" id="IPR000531">
    <property type="entry name" value="Beta-barrel_TonB"/>
</dbReference>
<evidence type="ECO:0000259" key="13">
    <source>
        <dbReference type="Pfam" id="PF00593"/>
    </source>
</evidence>
<dbReference type="EMBL" id="PIPY01000005">
    <property type="protein sequence ID" value="RUO61950.1"/>
    <property type="molecule type" value="Genomic_DNA"/>
</dbReference>
<dbReference type="PANTHER" id="PTHR47234">
    <property type="match status" value="1"/>
</dbReference>
<sequence>MQKSYLAHSVQAALAVALLSAWPAVAAAQDSSDAEATAEAPAQERVQVTGSRIPQSTNVVSSSPVSQVTAEEFDFSGTVRTEDLVNDLPQVFPGQASTDTNGATGTATVSLRGLGSFRTLTLINGRRMVMGSPVQAGVAADLNQIPAALVKNVELLTGGASATYGSDAIAGVVNFIMEDEFEGVKFGYQNSFYQHNNNNNSAAAQANKDAGFPLPESNVTDGHMNDYSLIMGANSTDGNGNVTVYATYRDIQGITQNNRTSSACALAGTPGDWSCSGSATIPDGLWLVGSDAYVHDGGDFIPYDGRVYNYAPLNYFQRPDTRTTLGGFAKYYVNEHAEFFAEVGYMKDHSLAQIAQSGSFFLDVNFNCSNPLLSEAQYQAMCTDRGYGPDDSYTATFAKRNVEGGPRYADLQHISHRIVAGVRGEISRDWTYDLSFNAGDVAYTEVYQNDLSNTAIRRALDIVEDPQTGEAVCRSALEGLDPSCVPWNVFQPNGITDEQLAYLTLPLYAKGETQLREFNAYTVGDLSMSEFKSPWAYMGPSVLFGYTHRSEALRYQPDSAFQSGDGAGQGGPSVPVNGDLSVDEIYTEVQLPLVADTAFADSMVLDLGYRYSDYSTGQTTDTYKLALGWDVTDSFKIRASFQSAMRHANIRELFRPQGLNLFDMEEDPCAGANPSASFEECARTGVTEEQYGQIFDNPAGQYNYMQGGNPQLAPETSETKSLGFVWRPHWDNDFDVSVDYYDIDVEDAVGLVDPIYSLNQCLTSGDNTYCSLINRNQNGSLWQGSEGYILATNVNIGYLRRTGIDINSNYQVRMDDLGRLKFNLVGSYFMNFDELPQPGSELIECAGKWGSSCGAPNPEWQHNLRSTWVTPWEVTFSANWRYQGGVEDVLGEQDLSAENYVDLTAQFLMFEGGRINVGVNNVFDNDAPLVANRRGDNGNTFPSFYDALGRYFFAGFEYKF</sequence>
<keyword evidence="16" id="KW-1185">Reference proteome</keyword>
<keyword evidence="7 9" id="KW-0472">Membrane</keyword>
<dbReference type="OrthoDB" id="176248at2"/>
<keyword evidence="3 9" id="KW-1134">Transmembrane beta strand</keyword>
<reference evidence="16" key="1">
    <citation type="journal article" date="2018" name="Front. Microbiol.">
        <title>Genome-Based Analysis Reveals the Taxonomy and Diversity of the Family Idiomarinaceae.</title>
        <authorList>
            <person name="Liu Y."/>
            <person name="Lai Q."/>
            <person name="Shao Z."/>
        </authorList>
    </citation>
    <scope>NUCLEOTIDE SEQUENCE [LARGE SCALE GENOMIC DNA]</scope>
    <source>
        <strain evidence="16">CVS-6</strain>
    </source>
</reference>
<keyword evidence="4 9" id="KW-0812">Transmembrane</keyword>
<evidence type="ECO:0000256" key="11">
    <source>
        <dbReference type="RuleBase" id="RU003357"/>
    </source>
</evidence>
<evidence type="ECO:0000256" key="1">
    <source>
        <dbReference type="ARBA" id="ARBA00004571"/>
    </source>
</evidence>
<evidence type="ECO:0000256" key="6">
    <source>
        <dbReference type="ARBA" id="ARBA00023077"/>
    </source>
</evidence>
<dbReference type="Gene3D" id="2.40.170.20">
    <property type="entry name" value="TonB-dependent receptor, beta-barrel domain"/>
    <property type="match status" value="1"/>
</dbReference>
<dbReference type="InterPro" id="IPR012910">
    <property type="entry name" value="Plug_dom"/>
</dbReference>
<feature type="chain" id="PRO_5019261496" evidence="12">
    <location>
        <begin position="27"/>
        <end position="960"/>
    </location>
</feature>
<name>A0A432YLY1_9GAMM</name>
<dbReference type="PROSITE" id="PS01156">
    <property type="entry name" value="TONB_DEPENDENT_REC_2"/>
    <property type="match status" value="1"/>
</dbReference>
<evidence type="ECO:0000256" key="3">
    <source>
        <dbReference type="ARBA" id="ARBA00022452"/>
    </source>
</evidence>
<feature type="domain" description="TonB-dependent receptor plug" evidence="14">
    <location>
        <begin position="62"/>
        <end position="172"/>
    </location>
</feature>
<protein>
    <submittedName>
        <fullName evidence="15">TonB-dependent receptor</fullName>
    </submittedName>
</protein>
<evidence type="ECO:0000256" key="9">
    <source>
        <dbReference type="PROSITE-ProRule" id="PRU01360"/>
    </source>
</evidence>
<feature type="domain" description="TonB-dependent receptor-like beta-barrel" evidence="13">
    <location>
        <begin position="408"/>
        <end position="922"/>
    </location>
</feature>
<dbReference type="GO" id="GO:0009279">
    <property type="term" value="C:cell outer membrane"/>
    <property type="evidence" value="ECO:0007669"/>
    <property type="project" value="UniProtKB-SubCell"/>
</dbReference>
<evidence type="ECO:0000256" key="5">
    <source>
        <dbReference type="ARBA" id="ARBA00022729"/>
    </source>
</evidence>
<evidence type="ECO:0000256" key="2">
    <source>
        <dbReference type="ARBA" id="ARBA00022448"/>
    </source>
</evidence>
<keyword evidence="8 9" id="KW-0998">Cell outer membrane</keyword>
<dbReference type="PANTHER" id="PTHR47234:SF2">
    <property type="entry name" value="TONB-DEPENDENT RECEPTOR"/>
    <property type="match status" value="1"/>
</dbReference>
<comment type="caution">
    <text evidence="15">The sequence shown here is derived from an EMBL/GenBank/DDBJ whole genome shotgun (WGS) entry which is preliminary data.</text>
</comment>
<accession>A0A432YLY1</accession>
<gene>
    <name evidence="15" type="ORF">CWI71_05565</name>
</gene>
<evidence type="ECO:0000313" key="15">
    <source>
        <dbReference type="EMBL" id="RUO61950.1"/>
    </source>
</evidence>